<evidence type="ECO:0000313" key="1">
    <source>
        <dbReference type="EMBL" id="TDU81116.1"/>
    </source>
</evidence>
<dbReference type="EMBL" id="SOCA01000001">
    <property type="protein sequence ID" value="TDU81116.1"/>
    <property type="molecule type" value="Genomic_DNA"/>
</dbReference>
<name>A0A4R7SRM5_9BACT</name>
<proteinExistence type="predicted"/>
<dbReference type="AlphaFoldDB" id="A0A4R7SRM5"/>
<sequence>MLGYSNVRCEAPSKHGGLSGMHMKPGELKWGNWDDSTFIPMWGRIVIIS</sequence>
<protein>
    <submittedName>
        <fullName evidence="1">Uncharacterized protein</fullName>
    </submittedName>
</protein>
<reference evidence="1 2" key="1">
    <citation type="submission" date="2019-03" db="EMBL/GenBank/DDBJ databases">
        <title>Genomic Encyclopedia of Archaeal and Bacterial Type Strains, Phase II (KMG-II): from individual species to whole genera.</title>
        <authorList>
            <person name="Goeker M."/>
        </authorList>
    </citation>
    <scope>NUCLEOTIDE SEQUENCE [LARGE SCALE GENOMIC DNA]</scope>
    <source>
        <strain evidence="1 2">ATCC 25309</strain>
    </source>
</reference>
<accession>A0A4R7SRM5</accession>
<dbReference type="Proteomes" id="UP000295662">
    <property type="component" value="Unassembled WGS sequence"/>
</dbReference>
<comment type="caution">
    <text evidence="1">The sequence shown here is derived from an EMBL/GenBank/DDBJ whole genome shotgun (WGS) entry which is preliminary data.</text>
</comment>
<gene>
    <name evidence="1" type="ORF">EI77_00418</name>
</gene>
<organism evidence="1 2">
    <name type="scientific">Prosthecobacter fusiformis</name>
    <dbReference type="NCBI Taxonomy" id="48464"/>
    <lineage>
        <taxon>Bacteria</taxon>
        <taxon>Pseudomonadati</taxon>
        <taxon>Verrucomicrobiota</taxon>
        <taxon>Verrucomicrobiia</taxon>
        <taxon>Verrucomicrobiales</taxon>
        <taxon>Verrucomicrobiaceae</taxon>
        <taxon>Prosthecobacter</taxon>
    </lineage>
</organism>
<keyword evidence="2" id="KW-1185">Reference proteome</keyword>
<evidence type="ECO:0000313" key="2">
    <source>
        <dbReference type="Proteomes" id="UP000295662"/>
    </source>
</evidence>